<dbReference type="RefSeq" id="WP_151972163.1">
    <property type="nucleotide sequence ID" value="NZ_AP019860.1"/>
</dbReference>
<dbReference type="InterPro" id="IPR051491">
    <property type="entry name" value="Recombinase/Transposase-rel"/>
</dbReference>
<dbReference type="Gene3D" id="1.10.1660.10">
    <property type="match status" value="1"/>
</dbReference>
<dbReference type="SMART" id="SM00857">
    <property type="entry name" value="Resolvase"/>
    <property type="match status" value="1"/>
</dbReference>
<sequence length="207" mass="23905">MKISIKKAAKELGVSAKTLRRWEEKGKISSERTKGGHRRYDIRELRKAKMLGVQSVEEVTLAYARVSSHDQKQDLVRQAKLLESYCSSQGWKYEVLKDMGSGLNYRKRGLKTLIKKICQGEINRLVLTHKDRLLRFGSEIVFSLCEQFAVEVVIINSSEEVTFEEELVTDVLEIITVFSARLYGARSHKNRKVMKQLRQVAEEIEKE</sequence>
<evidence type="ECO:0000313" key="8">
    <source>
        <dbReference type="EMBL" id="BBM88043.1"/>
    </source>
</evidence>
<organism evidence="8 9">
    <name type="scientific">Uabimicrobium amorphum</name>
    <dbReference type="NCBI Taxonomy" id="2596890"/>
    <lineage>
        <taxon>Bacteria</taxon>
        <taxon>Pseudomonadati</taxon>
        <taxon>Planctomycetota</taxon>
        <taxon>Candidatus Uabimicrobiia</taxon>
        <taxon>Candidatus Uabimicrobiales</taxon>
        <taxon>Candidatus Uabimicrobiaceae</taxon>
        <taxon>Candidatus Uabimicrobium</taxon>
    </lineage>
</organism>
<feature type="active site" description="O-(5'-phospho-DNA)-serine intermediate" evidence="4 5">
    <location>
        <position position="67"/>
    </location>
</feature>
<dbReference type="GO" id="GO:0000150">
    <property type="term" value="F:DNA strand exchange activity"/>
    <property type="evidence" value="ECO:0007669"/>
    <property type="project" value="InterPro"/>
</dbReference>
<keyword evidence="9" id="KW-1185">Reference proteome</keyword>
<keyword evidence="1" id="KW-0229">DNA integration</keyword>
<dbReference type="InterPro" id="IPR000551">
    <property type="entry name" value="MerR-type_HTH_dom"/>
</dbReference>
<dbReference type="CDD" id="cd04762">
    <property type="entry name" value="HTH_MerR-trunc"/>
    <property type="match status" value="1"/>
</dbReference>
<keyword evidence="3" id="KW-0233">DNA recombination</keyword>
<dbReference type="KEGG" id="uam:UABAM_06459"/>
<evidence type="ECO:0000256" key="5">
    <source>
        <dbReference type="PROSITE-ProRule" id="PRU10137"/>
    </source>
</evidence>
<proteinExistence type="predicted"/>
<evidence type="ECO:0000256" key="1">
    <source>
        <dbReference type="ARBA" id="ARBA00022908"/>
    </source>
</evidence>
<dbReference type="Pfam" id="PF00376">
    <property type="entry name" value="MerR"/>
    <property type="match status" value="1"/>
</dbReference>
<dbReference type="OrthoDB" id="290198at2"/>
<feature type="domain" description="Resolvase/invertase-type recombinase catalytic" evidence="7">
    <location>
        <begin position="59"/>
        <end position="207"/>
    </location>
</feature>
<dbReference type="GO" id="GO:0006355">
    <property type="term" value="P:regulation of DNA-templated transcription"/>
    <property type="evidence" value="ECO:0007669"/>
    <property type="project" value="InterPro"/>
</dbReference>
<dbReference type="Pfam" id="PF00239">
    <property type="entry name" value="Resolvase"/>
    <property type="match status" value="1"/>
</dbReference>
<dbReference type="InterPro" id="IPR036162">
    <property type="entry name" value="Resolvase-like_N_sf"/>
</dbReference>
<evidence type="ECO:0000256" key="2">
    <source>
        <dbReference type="ARBA" id="ARBA00023125"/>
    </source>
</evidence>
<dbReference type="InterPro" id="IPR048046">
    <property type="entry name" value="Transpos_IS607"/>
</dbReference>
<name>A0A5S9ITW1_UABAM</name>
<dbReference type="InterPro" id="IPR009061">
    <property type="entry name" value="DNA-bd_dom_put_sf"/>
</dbReference>
<dbReference type="EMBL" id="AP019860">
    <property type="protein sequence ID" value="BBM88043.1"/>
    <property type="molecule type" value="Genomic_DNA"/>
</dbReference>
<dbReference type="SMART" id="SM00422">
    <property type="entry name" value="HTH_MERR"/>
    <property type="match status" value="1"/>
</dbReference>
<dbReference type="SUPFAM" id="SSF53041">
    <property type="entry name" value="Resolvase-like"/>
    <property type="match status" value="1"/>
</dbReference>
<accession>A0A5S9ITW1</accession>
<evidence type="ECO:0000256" key="3">
    <source>
        <dbReference type="ARBA" id="ARBA00023172"/>
    </source>
</evidence>
<gene>
    <name evidence="8" type="ORF">UABAM_06459</name>
</gene>
<dbReference type="PROSITE" id="PS51736">
    <property type="entry name" value="RECOMBINASES_3"/>
    <property type="match status" value="1"/>
</dbReference>
<dbReference type="PROSITE" id="PS00397">
    <property type="entry name" value="RECOMBINASES_1"/>
    <property type="match status" value="1"/>
</dbReference>
<evidence type="ECO:0000259" key="6">
    <source>
        <dbReference type="PROSITE" id="PS50937"/>
    </source>
</evidence>
<evidence type="ECO:0000259" key="7">
    <source>
        <dbReference type="PROSITE" id="PS51736"/>
    </source>
</evidence>
<dbReference type="NCBIfam" id="NF033518">
    <property type="entry name" value="transpos_IS607"/>
    <property type="match status" value="1"/>
</dbReference>
<dbReference type="Gene3D" id="1.10.287.2170">
    <property type="match status" value="1"/>
</dbReference>
<dbReference type="InterPro" id="IPR006119">
    <property type="entry name" value="Resolv_N"/>
</dbReference>
<dbReference type="PANTHER" id="PTHR36172:SF1">
    <property type="entry name" value="RESOLVASE-RELATED"/>
    <property type="match status" value="1"/>
</dbReference>
<dbReference type="Gene3D" id="3.40.50.1390">
    <property type="entry name" value="Resolvase, N-terminal catalytic domain"/>
    <property type="match status" value="1"/>
</dbReference>
<keyword evidence="2" id="KW-0238">DNA-binding</keyword>
<dbReference type="PROSITE" id="PS50937">
    <property type="entry name" value="HTH_MERR_2"/>
    <property type="match status" value="1"/>
</dbReference>
<dbReference type="PANTHER" id="PTHR36172">
    <property type="match status" value="1"/>
</dbReference>
<dbReference type="AlphaFoldDB" id="A0A5S9ITW1"/>
<dbReference type="GO" id="GO:0003677">
    <property type="term" value="F:DNA binding"/>
    <property type="evidence" value="ECO:0007669"/>
    <property type="project" value="UniProtKB-KW"/>
</dbReference>
<dbReference type="CDD" id="cd03769">
    <property type="entry name" value="SR_IS607_transposase_like"/>
    <property type="match status" value="1"/>
</dbReference>
<evidence type="ECO:0000256" key="4">
    <source>
        <dbReference type="PIRSR" id="PIRSR606118-50"/>
    </source>
</evidence>
<dbReference type="InterPro" id="IPR041718">
    <property type="entry name" value="IS607_transposase-like"/>
</dbReference>
<protein>
    <submittedName>
        <fullName evidence="8">Resolvase</fullName>
    </submittedName>
</protein>
<evidence type="ECO:0000313" key="9">
    <source>
        <dbReference type="Proteomes" id="UP000326354"/>
    </source>
</evidence>
<reference evidence="8 9" key="1">
    <citation type="submission" date="2019-08" db="EMBL/GenBank/DDBJ databases">
        <title>Complete genome sequence of Candidatus Uab amorphum.</title>
        <authorList>
            <person name="Shiratori T."/>
            <person name="Suzuki S."/>
            <person name="Kakizawa Y."/>
            <person name="Ishida K."/>
        </authorList>
    </citation>
    <scope>NUCLEOTIDE SEQUENCE [LARGE SCALE GENOMIC DNA]</scope>
    <source>
        <strain evidence="8 9">SRT547</strain>
    </source>
</reference>
<dbReference type="GO" id="GO:0015074">
    <property type="term" value="P:DNA integration"/>
    <property type="evidence" value="ECO:0007669"/>
    <property type="project" value="UniProtKB-KW"/>
</dbReference>
<dbReference type="Proteomes" id="UP000326354">
    <property type="component" value="Chromosome"/>
</dbReference>
<dbReference type="InterPro" id="IPR006118">
    <property type="entry name" value="Recombinase_CS"/>
</dbReference>
<dbReference type="FunFam" id="3.40.50.1390:FF:000002">
    <property type="entry name" value="ORF1 in transposon ISC1904"/>
    <property type="match status" value="1"/>
</dbReference>
<dbReference type="SUPFAM" id="SSF46955">
    <property type="entry name" value="Putative DNA-binding domain"/>
    <property type="match status" value="1"/>
</dbReference>
<feature type="domain" description="HTH merR-type" evidence="6">
    <location>
        <begin position="2"/>
        <end position="47"/>
    </location>
</feature>